<name>A0AAX4L381_9CREN</name>
<dbReference type="AlphaFoldDB" id="A0AAX4L381"/>
<accession>A0AAX4L381</accession>
<dbReference type="SUPFAM" id="SSF52540">
    <property type="entry name" value="P-loop containing nucleoside triphosphate hydrolases"/>
    <property type="match status" value="1"/>
</dbReference>
<feature type="domain" description="CobQ/CobB/MinD/ParA nucleotide binding" evidence="1">
    <location>
        <begin position="8"/>
        <end position="144"/>
    </location>
</feature>
<dbReference type="Pfam" id="PF01656">
    <property type="entry name" value="CbiA"/>
    <property type="match status" value="1"/>
</dbReference>
<evidence type="ECO:0000313" key="3">
    <source>
        <dbReference type="Proteomes" id="UP001432202"/>
    </source>
</evidence>
<dbReference type="PANTHER" id="PTHR43384:SF10">
    <property type="entry name" value="ATPASE INVOLVED IN CHROMOSOME PARTITIONING, PARA_MIND FAMILY"/>
    <property type="match status" value="1"/>
</dbReference>
<dbReference type="Gene3D" id="3.40.50.300">
    <property type="entry name" value="P-loop containing nucleotide triphosphate hydrolases"/>
    <property type="match status" value="2"/>
</dbReference>
<dbReference type="Proteomes" id="UP001432202">
    <property type="component" value="Chromosome"/>
</dbReference>
<dbReference type="EMBL" id="CP146016">
    <property type="protein sequence ID" value="WWQ61404.1"/>
    <property type="molecule type" value="Genomic_DNA"/>
</dbReference>
<proteinExistence type="predicted"/>
<dbReference type="RefSeq" id="WP_338603679.1">
    <property type="nucleotide sequence ID" value="NZ_CP146016.1"/>
</dbReference>
<gene>
    <name evidence="2" type="ORF">V6M85_04825</name>
</gene>
<dbReference type="GO" id="GO:0009898">
    <property type="term" value="C:cytoplasmic side of plasma membrane"/>
    <property type="evidence" value="ECO:0007669"/>
    <property type="project" value="TreeGrafter"/>
</dbReference>
<dbReference type="PANTHER" id="PTHR43384">
    <property type="entry name" value="SEPTUM SITE-DETERMINING PROTEIN MIND HOMOLOG, CHLOROPLASTIC-RELATED"/>
    <property type="match status" value="1"/>
</dbReference>
<dbReference type="GO" id="GO:0005829">
    <property type="term" value="C:cytosol"/>
    <property type="evidence" value="ECO:0007669"/>
    <property type="project" value="TreeGrafter"/>
</dbReference>
<keyword evidence="3" id="KW-1185">Reference proteome</keyword>
<sequence length="198" mass="22363">MSTTVIRILGIKGGVGKSSIAFALARIISISGYKVLFLDRDNLHTISKLLGIKECELSFVLGFTVFACNDWSKVPLNGYDYIIIDTYAGISKEEISSIKGDRVFNVFITDYFSIQNTLEYIMTWNMQENSRNFLVINMVKKEDAEYNSLQLAVVNSLISKKNVKNDGVFLFSFNEEYYGSYRVDSSNIELLLAHILTG</sequence>
<evidence type="ECO:0000259" key="1">
    <source>
        <dbReference type="Pfam" id="PF01656"/>
    </source>
</evidence>
<dbReference type="GO" id="GO:0051782">
    <property type="term" value="P:negative regulation of cell division"/>
    <property type="evidence" value="ECO:0007669"/>
    <property type="project" value="TreeGrafter"/>
</dbReference>
<dbReference type="InterPro" id="IPR002586">
    <property type="entry name" value="CobQ/CobB/MinD/ParA_Nub-bd_dom"/>
</dbReference>
<dbReference type="GeneID" id="89336067"/>
<dbReference type="InterPro" id="IPR027417">
    <property type="entry name" value="P-loop_NTPase"/>
</dbReference>
<organism evidence="2 3">
    <name type="scientific">Sulfolobus tengchongensis</name>
    <dbReference type="NCBI Taxonomy" id="207809"/>
    <lineage>
        <taxon>Archaea</taxon>
        <taxon>Thermoproteota</taxon>
        <taxon>Thermoprotei</taxon>
        <taxon>Sulfolobales</taxon>
        <taxon>Sulfolobaceae</taxon>
        <taxon>Sulfolobus</taxon>
    </lineage>
</organism>
<dbReference type="CDD" id="cd02042">
    <property type="entry name" value="ParAB_family"/>
    <property type="match status" value="1"/>
</dbReference>
<dbReference type="GO" id="GO:0005524">
    <property type="term" value="F:ATP binding"/>
    <property type="evidence" value="ECO:0007669"/>
    <property type="project" value="TreeGrafter"/>
</dbReference>
<protein>
    <submittedName>
        <fullName evidence="2">ParA family protein</fullName>
    </submittedName>
</protein>
<reference evidence="2 3" key="1">
    <citation type="submission" date="2024-02" db="EMBL/GenBank/DDBJ databases">
        <title>STSV induces naive adaptation in Sulfolobus.</title>
        <authorList>
            <person name="Xiang X."/>
            <person name="Song M."/>
        </authorList>
    </citation>
    <scope>NUCLEOTIDE SEQUENCE [LARGE SCALE GENOMIC DNA]</scope>
    <source>
        <strain evidence="2 3">RT2</strain>
    </source>
</reference>
<dbReference type="InterPro" id="IPR050625">
    <property type="entry name" value="ParA/MinD_ATPase"/>
</dbReference>
<evidence type="ECO:0000313" key="2">
    <source>
        <dbReference type="EMBL" id="WWQ61404.1"/>
    </source>
</evidence>
<dbReference type="GO" id="GO:0016887">
    <property type="term" value="F:ATP hydrolysis activity"/>
    <property type="evidence" value="ECO:0007669"/>
    <property type="project" value="TreeGrafter"/>
</dbReference>